<keyword evidence="4" id="KW-1185">Reference proteome</keyword>
<name>A0A162D170_9BACI</name>
<dbReference type="EMBL" id="LTAO01000036">
    <property type="protein sequence ID" value="KYG27676.1"/>
    <property type="molecule type" value="Genomic_DNA"/>
</dbReference>
<protein>
    <recommendedName>
        <fullName evidence="5">DUF4367 domain-containing protein</fullName>
    </recommendedName>
</protein>
<evidence type="ECO:0000256" key="1">
    <source>
        <dbReference type="SAM" id="MobiDB-lite"/>
    </source>
</evidence>
<evidence type="ECO:0008006" key="5">
    <source>
        <dbReference type="Google" id="ProtNLM"/>
    </source>
</evidence>
<feature type="compositionally biased region" description="Acidic residues" evidence="1">
    <location>
        <begin position="95"/>
        <end position="130"/>
    </location>
</feature>
<feature type="transmembrane region" description="Helical" evidence="2">
    <location>
        <begin position="55"/>
        <end position="76"/>
    </location>
</feature>
<proteinExistence type="predicted"/>
<keyword evidence="2" id="KW-0472">Membrane</keyword>
<accession>A0A162D170</accession>
<sequence length="313" mass="36142">MSHNKDNESKQVEEMVKHIRVEAREDFKESLFQQISQDIEHSRKNERKRFTIKKFVPAASVLAGVGIATMLAILILTNGGPVTETPADDPPPAPIEDEEVEHEENEQDNDQENPEQEEQDESNDFSDDPWQDSLNEFGESGRQEVIIKDVTVEGQVEPRNYQLLDFEELPFSTYYPFDFMNWSVSQFSRETELKEVIGARMENEIQLENSVEESFIEVGFFQPGIDEETALLYFEEAVEEYGGGQVIEVERGQISRVQLDRRNSISYISLAQKNDMYFYIAEVYYIEMGDGLASISDVFLDEWQWKIDGSSLR</sequence>
<comment type="caution">
    <text evidence="3">The sequence shown here is derived from an EMBL/GenBank/DDBJ whole genome shotgun (WGS) entry which is preliminary data.</text>
</comment>
<gene>
    <name evidence="3" type="ORF">AZF04_10825</name>
</gene>
<organism evidence="3 4">
    <name type="scientific">Alkalihalobacillus trypoxylicola</name>
    <dbReference type="NCBI Taxonomy" id="519424"/>
    <lineage>
        <taxon>Bacteria</taxon>
        <taxon>Bacillati</taxon>
        <taxon>Bacillota</taxon>
        <taxon>Bacilli</taxon>
        <taxon>Bacillales</taxon>
        <taxon>Bacillaceae</taxon>
        <taxon>Alkalihalobacillus</taxon>
    </lineage>
</organism>
<dbReference type="OrthoDB" id="5637at2"/>
<keyword evidence="2" id="KW-0812">Transmembrane</keyword>
<evidence type="ECO:0000313" key="3">
    <source>
        <dbReference type="EMBL" id="KYG27676.1"/>
    </source>
</evidence>
<evidence type="ECO:0000313" key="4">
    <source>
        <dbReference type="Proteomes" id="UP000075806"/>
    </source>
</evidence>
<evidence type="ECO:0000256" key="2">
    <source>
        <dbReference type="SAM" id="Phobius"/>
    </source>
</evidence>
<dbReference type="AlphaFoldDB" id="A0A162D170"/>
<feature type="region of interest" description="Disordered" evidence="1">
    <location>
        <begin position="82"/>
        <end position="138"/>
    </location>
</feature>
<reference evidence="3" key="1">
    <citation type="submission" date="2016-02" db="EMBL/GenBank/DDBJ databases">
        <title>Genome sequence of Bacillus trypoxylicola KCTC 13244(T).</title>
        <authorList>
            <person name="Jeong H."/>
            <person name="Park S.-H."/>
            <person name="Choi S.-K."/>
        </authorList>
    </citation>
    <scope>NUCLEOTIDE SEQUENCE [LARGE SCALE GENOMIC DNA]</scope>
    <source>
        <strain evidence="3">KCTC 13244</strain>
    </source>
</reference>
<dbReference type="Proteomes" id="UP000075806">
    <property type="component" value="Unassembled WGS sequence"/>
</dbReference>
<keyword evidence="2" id="KW-1133">Transmembrane helix</keyword>
<dbReference type="RefSeq" id="WP_061949806.1">
    <property type="nucleotide sequence ID" value="NZ_LTAO01000036.1"/>
</dbReference>